<dbReference type="NCBIfam" id="TIGR01167">
    <property type="entry name" value="LPXTG_anchor"/>
    <property type="match status" value="1"/>
</dbReference>
<dbReference type="RefSeq" id="WP_146350242.1">
    <property type="nucleotide sequence ID" value="NZ_VOBR01000004.1"/>
</dbReference>
<reference evidence="2 3" key="1">
    <citation type="submission" date="2019-07" db="EMBL/GenBank/DDBJ databases">
        <title>Lentzea xizangensis sp. nov., isolated from Qinghai-Tibetan Plateau Soils.</title>
        <authorList>
            <person name="Huang J."/>
        </authorList>
    </citation>
    <scope>NUCLEOTIDE SEQUENCE [LARGE SCALE GENOMIC DNA]</scope>
    <source>
        <strain evidence="2 3">FXJ1.1311</strain>
    </source>
</reference>
<sequence>MKKSGLASTGASPLGFIGIGGLLLAIGALVTVLARKRRAATK</sequence>
<dbReference type="Proteomes" id="UP000316639">
    <property type="component" value="Unassembled WGS sequence"/>
</dbReference>
<keyword evidence="3" id="KW-1185">Reference proteome</keyword>
<proteinExistence type="predicted"/>
<evidence type="ECO:0000256" key="1">
    <source>
        <dbReference type="SAM" id="Phobius"/>
    </source>
</evidence>
<evidence type="ECO:0000313" key="2">
    <source>
        <dbReference type="EMBL" id="TWP52989.1"/>
    </source>
</evidence>
<accession>A0A563EZ90</accession>
<evidence type="ECO:0000313" key="3">
    <source>
        <dbReference type="Proteomes" id="UP000316639"/>
    </source>
</evidence>
<feature type="transmembrane region" description="Helical" evidence="1">
    <location>
        <begin position="12"/>
        <end position="34"/>
    </location>
</feature>
<organism evidence="2 3">
    <name type="scientific">Lentzea tibetensis</name>
    <dbReference type="NCBI Taxonomy" id="2591470"/>
    <lineage>
        <taxon>Bacteria</taxon>
        <taxon>Bacillati</taxon>
        <taxon>Actinomycetota</taxon>
        <taxon>Actinomycetes</taxon>
        <taxon>Pseudonocardiales</taxon>
        <taxon>Pseudonocardiaceae</taxon>
        <taxon>Lentzea</taxon>
    </lineage>
</organism>
<protein>
    <submittedName>
        <fullName evidence="2">LPXTG cell wall anchor domain-containing protein</fullName>
    </submittedName>
</protein>
<keyword evidence="1" id="KW-0812">Transmembrane</keyword>
<name>A0A563EZ90_9PSEU</name>
<dbReference type="EMBL" id="VOBR01000004">
    <property type="protein sequence ID" value="TWP52989.1"/>
    <property type="molecule type" value="Genomic_DNA"/>
</dbReference>
<dbReference type="AlphaFoldDB" id="A0A563EZ90"/>
<keyword evidence="1" id="KW-1133">Transmembrane helix</keyword>
<keyword evidence="1" id="KW-0472">Membrane</keyword>
<comment type="caution">
    <text evidence="2">The sequence shown here is derived from an EMBL/GenBank/DDBJ whole genome shotgun (WGS) entry which is preliminary data.</text>
</comment>
<gene>
    <name evidence="2" type="ORF">FKR81_07790</name>
</gene>